<dbReference type="EMBL" id="PPEK01000001">
    <property type="protein sequence ID" value="PNV68789.1"/>
    <property type="molecule type" value="Genomic_DNA"/>
</dbReference>
<dbReference type="SUPFAM" id="SSF51569">
    <property type="entry name" value="Aldolase"/>
    <property type="match status" value="1"/>
</dbReference>
<sequence>MRNRETSSPELLAPVGGRAQLEAAVRFGADAVYFACDRFGLRQRASNFALDDVPAAVVCAHTAGAKAYVAVNALMDADDVAALPAYLEALDAAGADALIVSDLGAFSLARRHAPHVDLHVSTQAGVMNAEAARMWYELGASRVVCAREMSVEDVARMRADAPRGLELEAFVHGAMCMAVSGRCLLSSAMAGRSGNKGHCAQPCRWSYALVEEQRPGEFYPVEEDVRGTYVMNAQDLCMVEHLDDLIAAGVDSLKIEGRNKKAFYVATVVHAYRRVLDGADPAEGAAELACVSHRPYSTGFYYGPAEQSSERDGYIRECLHAADVRACEPAGPGAWRVEAMCRNRFCEGDELEALCPHRSVVPVRVRNLVWLPEADEDDPHPAPVAVSAANRSAERYAFETEEPLSPGGYLRIRAD</sequence>
<dbReference type="InterPro" id="IPR001539">
    <property type="entry name" value="Peptidase_U32"/>
</dbReference>
<organism evidence="4 5">
    <name type="scientific">Enteroscipio rubneri</name>
    <dbReference type="NCBI Taxonomy" id="2070686"/>
    <lineage>
        <taxon>Bacteria</taxon>
        <taxon>Bacillati</taxon>
        <taxon>Actinomycetota</taxon>
        <taxon>Coriobacteriia</taxon>
        <taxon>Eggerthellales</taxon>
        <taxon>Eggerthellaceae</taxon>
        <taxon>Enteroscipio</taxon>
    </lineage>
</organism>
<reference evidence="5" key="1">
    <citation type="submission" date="2018-01" db="EMBL/GenBank/DDBJ databases">
        <title>Rubneribacter badeniensis gen. nov., sp. nov., and Colonibacter rubneri, gen. nov., sp. nov., WGS of new members of the Eggerthellaceae.</title>
        <authorList>
            <person name="Danylec N."/>
            <person name="Stoll D.A."/>
            <person name="Doetsch A."/>
            <person name="Kulling S.E."/>
            <person name="Huch M."/>
        </authorList>
    </citation>
    <scope>NUCLEOTIDE SEQUENCE [LARGE SCALE GENOMIC DNA]</scope>
    <source>
        <strain evidence="5">ResAG-96</strain>
    </source>
</reference>
<protein>
    <submittedName>
        <fullName evidence="4">Peptidase U32</fullName>
    </submittedName>
</protein>
<evidence type="ECO:0000313" key="4">
    <source>
        <dbReference type="EMBL" id="PNV68789.1"/>
    </source>
</evidence>
<comment type="similarity">
    <text evidence="3">Belongs to the peptidase U32 family.</text>
</comment>
<dbReference type="PANTHER" id="PTHR30217:SF6">
    <property type="entry name" value="TRNA HYDROXYLATION PROTEIN P"/>
    <property type="match status" value="1"/>
</dbReference>
<dbReference type="Proteomes" id="UP000236197">
    <property type="component" value="Unassembled WGS sequence"/>
</dbReference>
<accession>A0A2K2UEV1</accession>
<dbReference type="InterPro" id="IPR013785">
    <property type="entry name" value="Aldolase_TIM"/>
</dbReference>
<dbReference type="Pfam" id="PF01136">
    <property type="entry name" value="Peptidase_U32"/>
    <property type="match status" value="1"/>
</dbReference>
<dbReference type="PROSITE" id="PS01276">
    <property type="entry name" value="PEPTIDASE_U32"/>
    <property type="match status" value="1"/>
</dbReference>
<dbReference type="OrthoDB" id="9807498at2"/>
<dbReference type="GO" id="GO:0006508">
    <property type="term" value="P:proteolysis"/>
    <property type="evidence" value="ECO:0007669"/>
    <property type="project" value="UniProtKB-KW"/>
</dbReference>
<evidence type="ECO:0000256" key="1">
    <source>
        <dbReference type="ARBA" id="ARBA00022670"/>
    </source>
</evidence>
<dbReference type="AlphaFoldDB" id="A0A2K2UEV1"/>
<keyword evidence="5" id="KW-1185">Reference proteome</keyword>
<proteinExistence type="inferred from homology"/>
<dbReference type="InterPro" id="IPR051454">
    <property type="entry name" value="RNA/ubiquinone_mod_enzymes"/>
</dbReference>
<dbReference type="Gene3D" id="3.20.20.70">
    <property type="entry name" value="Aldolase class I"/>
    <property type="match status" value="1"/>
</dbReference>
<comment type="caution">
    <text evidence="4">The sequence shown here is derived from an EMBL/GenBank/DDBJ whole genome shotgun (WGS) entry which is preliminary data.</text>
</comment>
<evidence type="ECO:0000313" key="5">
    <source>
        <dbReference type="Proteomes" id="UP000236197"/>
    </source>
</evidence>
<dbReference type="GO" id="GO:0008233">
    <property type="term" value="F:peptidase activity"/>
    <property type="evidence" value="ECO:0007669"/>
    <property type="project" value="UniProtKB-KW"/>
</dbReference>
<name>A0A2K2UEV1_9ACTN</name>
<keyword evidence="2" id="KW-0378">Hydrolase</keyword>
<evidence type="ECO:0000256" key="2">
    <source>
        <dbReference type="ARBA" id="ARBA00022801"/>
    </source>
</evidence>
<evidence type="ECO:0000256" key="3">
    <source>
        <dbReference type="ARBA" id="ARBA00038374"/>
    </source>
</evidence>
<dbReference type="PANTHER" id="PTHR30217">
    <property type="entry name" value="PEPTIDASE U32 FAMILY"/>
    <property type="match status" value="1"/>
</dbReference>
<gene>
    <name evidence="4" type="ORF">C2L71_02115</name>
</gene>
<keyword evidence="1" id="KW-0645">Protease</keyword>